<feature type="non-terminal residue" evidence="1">
    <location>
        <position position="1"/>
    </location>
</feature>
<dbReference type="InterPro" id="IPR008042">
    <property type="entry name" value="Retrotrans_Pao"/>
</dbReference>
<dbReference type="PANTHER" id="PTHR22955:SF77">
    <property type="entry name" value="ASPARTIC PUTATIVE DOMAIN-CONTAINING PROTEIN-RELATED"/>
    <property type="match status" value="1"/>
</dbReference>
<organism evidence="1 2">
    <name type="scientific">Trichomalopsis sarcophagae</name>
    <dbReference type="NCBI Taxonomy" id="543379"/>
    <lineage>
        <taxon>Eukaryota</taxon>
        <taxon>Metazoa</taxon>
        <taxon>Ecdysozoa</taxon>
        <taxon>Arthropoda</taxon>
        <taxon>Hexapoda</taxon>
        <taxon>Insecta</taxon>
        <taxon>Pterygota</taxon>
        <taxon>Neoptera</taxon>
        <taxon>Endopterygota</taxon>
        <taxon>Hymenoptera</taxon>
        <taxon>Apocrita</taxon>
        <taxon>Proctotrupomorpha</taxon>
        <taxon>Chalcidoidea</taxon>
        <taxon>Pteromalidae</taxon>
        <taxon>Pteromalinae</taxon>
        <taxon>Trichomalopsis</taxon>
    </lineage>
</organism>
<comment type="caution">
    <text evidence="1">The sequence shown here is derived from an EMBL/GenBank/DDBJ whole genome shotgun (WGS) entry which is preliminary data.</text>
</comment>
<evidence type="ECO:0008006" key="3">
    <source>
        <dbReference type="Google" id="ProtNLM"/>
    </source>
</evidence>
<keyword evidence="2" id="KW-1185">Reference proteome</keyword>
<dbReference type="Pfam" id="PF05380">
    <property type="entry name" value="Peptidase_A17"/>
    <property type="match status" value="1"/>
</dbReference>
<dbReference type="AlphaFoldDB" id="A0A232FI83"/>
<proteinExistence type="predicted"/>
<name>A0A232FI83_9HYME</name>
<accession>A0A232FI83</accession>
<dbReference type="STRING" id="543379.A0A232FI83"/>
<evidence type="ECO:0000313" key="2">
    <source>
        <dbReference type="Proteomes" id="UP000215335"/>
    </source>
</evidence>
<dbReference type="OrthoDB" id="7554397at2759"/>
<sequence length="158" mass="17736">FCDTLERAFAATIYLVLTSENSVYSNLITAKSKVAPIKTVSVPKLELCGAVLLSRLITGVLHKLPIQPSRIHGWSDSKAVLAWIHSHPSRWKPFVANRVSEIVKSLPQATRRRVHSADNLADLATRGCTPMELREAVIWWHGPEWLCFFLFCVSCIIN</sequence>
<reference evidence="1 2" key="1">
    <citation type="journal article" date="2017" name="Curr. Biol.">
        <title>The Evolution of Venom by Co-option of Single-Copy Genes.</title>
        <authorList>
            <person name="Martinson E.O."/>
            <person name="Mrinalini"/>
            <person name="Kelkar Y.D."/>
            <person name="Chang C.H."/>
            <person name="Werren J.H."/>
        </authorList>
    </citation>
    <scope>NUCLEOTIDE SEQUENCE [LARGE SCALE GENOMIC DNA]</scope>
    <source>
        <strain evidence="1 2">Alberta</strain>
        <tissue evidence="1">Whole body</tissue>
    </source>
</reference>
<dbReference type="EMBL" id="NNAY01000188">
    <property type="protein sequence ID" value="OXU30168.1"/>
    <property type="molecule type" value="Genomic_DNA"/>
</dbReference>
<protein>
    <recommendedName>
        <fullName evidence="3">RNase H type-1 domain-containing protein</fullName>
    </recommendedName>
</protein>
<evidence type="ECO:0000313" key="1">
    <source>
        <dbReference type="EMBL" id="OXU30168.1"/>
    </source>
</evidence>
<dbReference type="Proteomes" id="UP000215335">
    <property type="component" value="Unassembled WGS sequence"/>
</dbReference>
<dbReference type="PANTHER" id="PTHR22955">
    <property type="entry name" value="RETROTRANSPOSON"/>
    <property type="match status" value="1"/>
</dbReference>
<gene>
    <name evidence="1" type="ORF">TSAR_012723</name>
</gene>